<evidence type="ECO:0000313" key="2">
    <source>
        <dbReference type="Proteomes" id="UP000198432"/>
    </source>
</evidence>
<reference evidence="2" key="1">
    <citation type="submission" date="2017-06" db="EMBL/GenBank/DDBJ databases">
        <authorList>
            <person name="Varghese N."/>
            <person name="Submissions S."/>
        </authorList>
    </citation>
    <scope>NUCLEOTIDE SEQUENCE [LARGE SCALE GENOMIC DNA]</scope>
    <source>
        <strain evidence="2">NKM1</strain>
    </source>
</reference>
<dbReference type="AlphaFoldDB" id="A0A239KVJ4"/>
<protein>
    <submittedName>
        <fullName evidence="1">Uncharacterized protein</fullName>
    </submittedName>
</protein>
<proteinExistence type="predicted"/>
<sequence length="110" mass="12523">MCVLCTGAILQVHWTDRRIGEGVPGGDQLRFYRRERLHRANLANRILYHYGLKVEDWNGSKFVLSDRKGRQEIIDDLGGLWPAAEKLAGYNLNPLDPVLIGKMKHDVSPL</sequence>
<keyword evidence="2" id="KW-1185">Reference proteome</keyword>
<organism evidence="1 2">
    <name type="scientific">Pontibacter ummariensis</name>
    <dbReference type="NCBI Taxonomy" id="1610492"/>
    <lineage>
        <taxon>Bacteria</taxon>
        <taxon>Pseudomonadati</taxon>
        <taxon>Bacteroidota</taxon>
        <taxon>Cytophagia</taxon>
        <taxon>Cytophagales</taxon>
        <taxon>Hymenobacteraceae</taxon>
        <taxon>Pontibacter</taxon>
    </lineage>
</organism>
<name>A0A239KVJ4_9BACT</name>
<evidence type="ECO:0000313" key="1">
    <source>
        <dbReference type="EMBL" id="SNT21633.1"/>
    </source>
</evidence>
<accession>A0A239KVJ4</accession>
<dbReference type="OrthoDB" id="2086168at2"/>
<dbReference type="Proteomes" id="UP000198432">
    <property type="component" value="Unassembled WGS sequence"/>
</dbReference>
<dbReference type="EMBL" id="FZOQ01000031">
    <property type="protein sequence ID" value="SNT21633.1"/>
    <property type="molecule type" value="Genomic_DNA"/>
</dbReference>
<dbReference type="RefSeq" id="WP_089321528.1">
    <property type="nucleotide sequence ID" value="NZ_FZOQ01000031.1"/>
</dbReference>
<gene>
    <name evidence="1" type="ORF">SAMN06296052_13160</name>
</gene>